<name>A0ABP7FHP3_9ACTN</name>
<evidence type="ECO:0000313" key="2">
    <source>
        <dbReference type="EMBL" id="GAA3740208.1"/>
    </source>
</evidence>
<dbReference type="Gene3D" id="3.10.450.50">
    <property type="match status" value="1"/>
</dbReference>
<feature type="domain" description="SnoaL-like" evidence="1">
    <location>
        <begin position="15"/>
        <end position="128"/>
    </location>
</feature>
<dbReference type="Pfam" id="PF12680">
    <property type="entry name" value="SnoaL_2"/>
    <property type="match status" value="1"/>
</dbReference>
<dbReference type="SUPFAM" id="SSF54427">
    <property type="entry name" value="NTF2-like"/>
    <property type="match status" value="1"/>
</dbReference>
<dbReference type="PANTHER" id="PTHR41252:SF1">
    <property type="entry name" value="BLR2505 PROTEIN"/>
    <property type="match status" value="1"/>
</dbReference>
<gene>
    <name evidence="2" type="ORF">GCM10022402_19980</name>
</gene>
<dbReference type="PANTHER" id="PTHR41252">
    <property type="entry name" value="BLR2505 PROTEIN"/>
    <property type="match status" value="1"/>
</dbReference>
<proteinExistence type="predicted"/>
<dbReference type="EMBL" id="BAABDD010000007">
    <property type="protein sequence ID" value="GAA3740208.1"/>
    <property type="molecule type" value="Genomic_DNA"/>
</dbReference>
<evidence type="ECO:0000259" key="1">
    <source>
        <dbReference type="Pfam" id="PF12680"/>
    </source>
</evidence>
<protein>
    <recommendedName>
        <fullName evidence="1">SnoaL-like domain-containing protein</fullName>
    </recommendedName>
</protein>
<dbReference type="InterPro" id="IPR032710">
    <property type="entry name" value="NTF2-like_dom_sf"/>
</dbReference>
<organism evidence="2 3">
    <name type="scientific">Salinactinospora qingdaonensis</name>
    <dbReference type="NCBI Taxonomy" id="702744"/>
    <lineage>
        <taxon>Bacteria</taxon>
        <taxon>Bacillati</taxon>
        <taxon>Actinomycetota</taxon>
        <taxon>Actinomycetes</taxon>
        <taxon>Streptosporangiales</taxon>
        <taxon>Nocardiopsidaceae</taxon>
        <taxon>Salinactinospora</taxon>
    </lineage>
</organism>
<evidence type="ECO:0000313" key="3">
    <source>
        <dbReference type="Proteomes" id="UP001500908"/>
    </source>
</evidence>
<dbReference type="InterPro" id="IPR037401">
    <property type="entry name" value="SnoaL-like"/>
</dbReference>
<sequence>MTVSTERTRTTEEVARRWFDALTSGDIETALDCLHPDVEWINYTPVPGFNTDMDWIGTYHGRQAVLDSFRTFTNRVDVRSERLVRLIAQDDQAAGVVHEESVVKETGMAFTIEFVQWLTVADSRIVRWKSYTDPSQIIRALRGETGGGERA</sequence>
<keyword evidence="3" id="KW-1185">Reference proteome</keyword>
<dbReference type="RefSeq" id="WP_344970016.1">
    <property type="nucleotide sequence ID" value="NZ_BAABDD010000007.1"/>
</dbReference>
<dbReference type="Proteomes" id="UP001500908">
    <property type="component" value="Unassembled WGS sequence"/>
</dbReference>
<reference evidence="3" key="1">
    <citation type="journal article" date="2019" name="Int. J. Syst. Evol. Microbiol.">
        <title>The Global Catalogue of Microorganisms (GCM) 10K type strain sequencing project: providing services to taxonomists for standard genome sequencing and annotation.</title>
        <authorList>
            <consortium name="The Broad Institute Genomics Platform"/>
            <consortium name="The Broad Institute Genome Sequencing Center for Infectious Disease"/>
            <person name="Wu L."/>
            <person name="Ma J."/>
        </authorList>
    </citation>
    <scope>NUCLEOTIDE SEQUENCE [LARGE SCALE GENOMIC DNA]</scope>
    <source>
        <strain evidence="3">JCM 17137</strain>
    </source>
</reference>
<comment type="caution">
    <text evidence="2">The sequence shown here is derived from an EMBL/GenBank/DDBJ whole genome shotgun (WGS) entry which is preliminary data.</text>
</comment>
<accession>A0ABP7FHP3</accession>